<dbReference type="EMBL" id="JANCYW010000006">
    <property type="protein sequence ID" value="KAK4535878.1"/>
    <property type="molecule type" value="Genomic_DNA"/>
</dbReference>
<name>A0AAV9IVQ1_CYACA</name>
<sequence length="176" mass="18914">MTTARADRTEDLVEEWGAEPWQPLELSIVLRLDGTQQVLENENALLSIVNLTDSSYEVVWMCGLRGVEDASRCRRGPYDRLPRTRSCGCVDRAVWRMHRVAVADHTTGCLVRGHVDVSTVRCGGCIALPSRTIRTVGIHDSPPAVASTSGGVPAAAPAGTAARRALPRPGRGRCGG</sequence>
<comment type="caution">
    <text evidence="2">The sequence shown here is derived from an EMBL/GenBank/DDBJ whole genome shotgun (WGS) entry which is preliminary data.</text>
</comment>
<evidence type="ECO:0000256" key="1">
    <source>
        <dbReference type="SAM" id="MobiDB-lite"/>
    </source>
</evidence>
<feature type="region of interest" description="Disordered" evidence="1">
    <location>
        <begin position="144"/>
        <end position="176"/>
    </location>
</feature>
<protein>
    <submittedName>
        <fullName evidence="2">Uncharacterized protein</fullName>
    </submittedName>
</protein>
<proteinExistence type="predicted"/>
<organism evidence="2 3">
    <name type="scientific">Cyanidium caldarium</name>
    <name type="common">Red alga</name>
    <dbReference type="NCBI Taxonomy" id="2771"/>
    <lineage>
        <taxon>Eukaryota</taxon>
        <taxon>Rhodophyta</taxon>
        <taxon>Bangiophyceae</taxon>
        <taxon>Cyanidiales</taxon>
        <taxon>Cyanidiaceae</taxon>
        <taxon>Cyanidium</taxon>
    </lineage>
</organism>
<gene>
    <name evidence="2" type="ORF">CDCA_CDCA06G1903</name>
</gene>
<accession>A0AAV9IVQ1</accession>
<keyword evidence="3" id="KW-1185">Reference proteome</keyword>
<feature type="compositionally biased region" description="Low complexity" evidence="1">
    <location>
        <begin position="144"/>
        <end position="169"/>
    </location>
</feature>
<evidence type="ECO:0000313" key="2">
    <source>
        <dbReference type="EMBL" id="KAK4535878.1"/>
    </source>
</evidence>
<reference evidence="2 3" key="1">
    <citation type="submission" date="2022-07" db="EMBL/GenBank/DDBJ databases">
        <title>Genome-wide signatures of adaptation to extreme environments.</title>
        <authorList>
            <person name="Cho C.H."/>
            <person name="Yoon H.S."/>
        </authorList>
    </citation>
    <scope>NUCLEOTIDE SEQUENCE [LARGE SCALE GENOMIC DNA]</scope>
    <source>
        <strain evidence="2 3">DBV 063 E5</strain>
    </source>
</reference>
<dbReference type="Proteomes" id="UP001301350">
    <property type="component" value="Unassembled WGS sequence"/>
</dbReference>
<evidence type="ECO:0000313" key="3">
    <source>
        <dbReference type="Proteomes" id="UP001301350"/>
    </source>
</evidence>
<dbReference type="AlphaFoldDB" id="A0AAV9IVQ1"/>